<accession>A0A174FCJ1</accession>
<keyword evidence="1" id="KW-1133">Transmembrane helix</keyword>
<sequence length="137" mass="15911">MKKRWFISLIIGIIMVISGCLGYLQYGRDMDVYGSHAMTADNYHEERLTVVVNKLYVEDQKVCAEEIVKRCRENSFKSVRFSYDQSIPNALYVTVYSSKRQAEKGIQMFSFSYLPEDGDGTYNIVNDSDKFMLKLEK</sequence>
<gene>
    <name evidence="2" type="ORF">ERS852395_03122</name>
</gene>
<dbReference type="PROSITE" id="PS51257">
    <property type="entry name" value="PROKAR_LIPOPROTEIN"/>
    <property type="match status" value="1"/>
</dbReference>
<evidence type="ECO:0000313" key="3">
    <source>
        <dbReference type="Proteomes" id="UP000095447"/>
    </source>
</evidence>
<dbReference type="AlphaFoldDB" id="A0A174FCJ1"/>
<dbReference type="RefSeq" id="WP_055054146.1">
    <property type="nucleotide sequence ID" value="NZ_CYZA01000025.1"/>
</dbReference>
<reference evidence="2 3" key="1">
    <citation type="submission" date="2015-09" db="EMBL/GenBank/DDBJ databases">
        <authorList>
            <consortium name="Pathogen Informatics"/>
        </authorList>
    </citation>
    <scope>NUCLEOTIDE SEQUENCE [LARGE SCALE GENOMIC DNA]</scope>
    <source>
        <strain evidence="2 3">2789STDY5608838</strain>
    </source>
</reference>
<dbReference type="EMBL" id="CYZA01000025">
    <property type="protein sequence ID" value="CUO46658.1"/>
    <property type="molecule type" value="Genomic_DNA"/>
</dbReference>
<name>A0A174FCJ1_9FIRM</name>
<feature type="transmembrane region" description="Helical" evidence="1">
    <location>
        <begin position="6"/>
        <end position="24"/>
    </location>
</feature>
<organism evidence="2 3">
    <name type="scientific">Blautia obeum</name>
    <dbReference type="NCBI Taxonomy" id="40520"/>
    <lineage>
        <taxon>Bacteria</taxon>
        <taxon>Bacillati</taxon>
        <taxon>Bacillota</taxon>
        <taxon>Clostridia</taxon>
        <taxon>Lachnospirales</taxon>
        <taxon>Lachnospiraceae</taxon>
        <taxon>Blautia</taxon>
    </lineage>
</organism>
<proteinExistence type="predicted"/>
<evidence type="ECO:0000313" key="2">
    <source>
        <dbReference type="EMBL" id="CUO46658.1"/>
    </source>
</evidence>
<protein>
    <submittedName>
        <fullName evidence="2">Uncharacterized protein</fullName>
    </submittedName>
</protein>
<evidence type="ECO:0000256" key="1">
    <source>
        <dbReference type="SAM" id="Phobius"/>
    </source>
</evidence>
<dbReference type="Proteomes" id="UP000095447">
    <property type="component" value="Unassembled WGS sequence"/>
</dbReference>
<keyword evidence="1" id="KW-0472">Membrane</keyword>
<keyword evidence="1" id="KW-0812">Transmembrane</keyword>